<dbReference type="SUPFAM" id="SSF55979">
    <property type="entry name" value="DNA clamp"/>
    <property type="match status" value="3"/>
</dbReference>
<dbReference type="GO" id="GO:0005737">
    <property type="term" value="C:cytoplasm"/>
    <property type="evidence" value="ECO:0007669"/>
    <property type="project" value="UniProtKB-SubCell"/>
</dbReference>
<dbReference type="PANTHER" id="PTHR30478">
    <property type="entry name" value="DNA POLYMERASE III SUBUNIT BETA"/>
    <property type="match status" value="1"/>
</dbReference>
<gene>
    <name evidence="13" type="ORF">UX44_C0020G0010</name>
</gene>
<dbReference type="PANTHER" id="PTHR30478:SF0">
    <property type="entry name" value="BETA SLIDING CLAMP"/>
    <property type="match status" value="1"/>
</dbReference>
<keyword evidence="5 9" id="KW-0548">Nucleotidyltransferase</keyword>
<name>A0A0G1PCW5_UNCKA</name>
<feature type="domain" description="DNA polymerase III beta sliding clamp central" evidence="11">
    <location>
        <begin position="129"/>
        <end position="244"/>
    </location>
</feature>
<dbReference type="NCBIfam" id="TIGR00663">
    <property type="entry name" value="dnan"/>
    <property type="match status" value="1"/>
</dbReference>
<dbReference type="Gene3D" id="3.10.150.10">
    <property type="entry name" value="DNA Polymerase III, subunit A, domain 2"/>
    <property type="match status" value="1"/>
</dbReference>
<comment type="function">
    <text evidence="9">Confers DNA tethering and processivity to DNA polymerases and other proteins. Acts as a clamp, forming a ring around DNA (a reaction catalyzed by the clamp-loading complex) which diffuses in an ATP-independent manner freely and bidirectionally along dsDNA. Initially characterized for its ability to contact the catalytic subunit of DNA polymerase III (Pol III), a complex, multichain enzyme responsible for most of the replicative synthesis in bacteria; Pol III exhibits 3'-5' exonuclease proofreading activity. The beta chain is required for initiation of replication as well as for processivity of DNA replication.</text>
</comment>
<evidence type="ECO:0000259" key="10">
    <source>
        <dbReference type="Pfam" id="PF00712"/>
    </source>
</evidence>
<evidence type="ECO:0000256" key="5">
    <source>
        <dbReference type="ARBA" id="ARBA00022695"/>
    </source>
</evidence>
<protein>
    <recommendedName>
        <fullName evidence="9">Beta sliding clamp</fullName>
    </recommendedName>
</protein>
<dbReference type="GO" id="GO:0006271">
    <property type="term" value="P:DNA strand elongation involved in DNA replication"/>
    <property type="evidence" value="ECO:0007669"/>
    <property type="project" value="TreeGrafter"/>
</dbReference>
<feature type="domain" description="DNA polymerase III beta sliding clamp C-terminal" evidence="12">
    <location>
        <begin position="246"/>
        <end position="368"/>
    </location>
</feature>
<evidence type="ECO:0000256" key="9">
    <source>
        <dbReference type="PIRNR" id="PIRNR000804"/>
    </source>
</evidence>
<comment type="caution">
    <text evidence="13">The sequence shown here is derived from an EMBL/GenBank/DDBJ whole genome shotgun (WGS) entry which is preliminary data.</text>
</comment>
<proteinExistence type="inferred from homology"/>
<keyword evidence="7 9" id="KW-0239">DNA-directed DNA polymerase</keyword>
<comment type="subcellular location">
    <subcellularLocation>
        <location evidence="1 9">Cytoplasm</location>
    </subcellularLocation>
</comment>
<evidence type="ECO:0000256" key="7">
    <source>
        <dbReference type="ARBA" id="ARBA00022932"/>
    </source>
</evidence>
<dbReference type="GO" id="GO:0003677">
    <property type="term" value="F:DNA binding"/>
    <property type="evidence" value="ECO:0007669"/>
    <property type="project" value="UniProtKB-UniRule"/>
</dbReference>
<dbReference type="GO" id="GO:0008408">
    <property type="term" value="F:3'-5' exonuclease activity"/>
    <property type="evidence" value="ECO:0007669"/>
    <property type="project" value="InterPro"/>
</dbReference>
<dbReference type="PIRSF" id="PIRSF000804">
    <property type="entry name" value="DNA_pol_III_b"/>
    <property type="match status" value="1"/>
</dbReference>
<evidence type="ECO:0000259" key="12">
    <source>
        <dbReference type="Pfam" id="PF02768"/>
    </source>
</evidence>
<dbReference type="Pfam" id="PF02767">
    <property type="entry name" value="DNA_pol3_beta_2"/>
    <property type="match status" value="1"/>
</dbReference>
<dbReference type="CDD" id="cd00140">
    <property type="entry name" value="beta_clamp"/>
    <property type="match status" value="1"/>
</dbReference>
<evidence type="ECO:0000256" key="3">
    <source>
        <dbReference type="ARBA" id="ARBA00022490"/>
    </source>
</evidence>
<keyword evidence="6 9" id="KW-0235">DNA replication</keyword>
<evidence type="ECO:0000256" key="8">
    <source>
        <dbReference type="ARBA" id="ARBA00023125"/>
    </source>
</evidence>
<accession>A0A0G1PCW5</accession>
<dbReference type="InterPro" id="IPR001001">
    <property type="entry name" value="DNA_polIII_beta"/>
</dbReference>
<dbReference type="PATRIC" id="fig|1619107.3.peg.376"/>
<comment type="subunit">
    <text evidence="9">Forms a ring-shaped head-to-tail homodimer around DNA.</text>
</comment>
<dbReference type="InterPro" id="IPR046938">
    <property type="entry name" value="DNA_clamp_sf"/>
</dbReference>
<keyword evidence="4 9" id="KW-0808">Transferase</keyword>
<dbReference type="InterPro" id="IPR022635">
    <property type="entry name" value="DNA_polIII_beta_C"/>
</dbReference>
<evidence type="ECO:0000256" key="2">
    <source>
        <dbReference type="ARBA" id="ARBA00010752"/>
    </source>
</evidence>
<dbReference type="Pfam" id="PF02768">
    <property type="entry name" value="DNA_pol3_beta_3"/>
    <property type="match status" value="1"/>
</dbReference>
<dbReference type="GO" id="GO:0003887">
    <property type="term" value="F:DNA-directed DNA polymerase activity"/>
    <property type="evidence" value="ECO:0007669"/>
    <property type="project" value="UniProtKB-UniRule"/>
</dbReference>
<keyword evidence="3 9" id="KW-0963">Cytoplasm</keyword>
<dbReference type="InterPro" id="IPR022637">
    <property type="entry name" value="DNA_polIII_beta_cen"/>
</dbReference>
<reference evidence="13 14" key="1">
    <citation type="journal article" date="2015" name="Nature">
        <title>rRNA introns, odd ribosomes, and small enigmatic genomes across a large radiation of phyla.</title>
        <authorList>
            <person name="Brown C.T."/>
            <person name="Hug L.A."/>
            <person name="Thomas B.C."/>
            <person name="Sharon I."/>
            <person name="Castelle C.J."/>
            <person name="Singh A."/>
            <person name="Wilkins M.J."/>
            <person name="Williams K.H."/>
            <person name="Banfield J.F."/>
        </authorList>
    </citation>
    <scope>NUCLEOTIDE SEQUENCE [LARGE SCALE GENOMIC DNA]</scope>
</reference>
<comment type="similarity">
    <text evidence="2 9">Belongs to the beta sliding clamp family.</text>
</comment>
<evidence type="ECO:0000259" key="11">
    <source>
        <dbReference type="Pfam" id="PF02767"/>
    </source>
</evidence>
<sequence length="370" mass="39309">MKFTCLSENLNKGLSTVSKAVPIKSALPVLTNVLLSTHDGRLQLSATNLDMAITTYVGASVVQDGSITIPARILGEFVSHLSPVTLVCHLKGGVLHVDSERAKSKFNGTAATDFPELPAMPQEGAVIELAPKDFAAAVNSVVFSASIDENRPVLTGVFLSLIGDVLTFAGSDGYRLSERVLSVGSTSSDFSVVVPAKTLSEIARVLGASEDPIKMAISPQDNLVLFEGGNVLISSRIIDGNFPDHKKIIPAEHALSAEFASSDLLEAVKLANVFAKKDAGSVVKLTFDPKGKVSVASAREEVGENNTEFLATVKGDALELSFNSKYLLDLLNNVKAEKLRFETNGGLSACVLKPAGQQEYLHIIMPMRQS</sequence>
<dbReference type="Pfam" id="PF00712">
    <property type="entry name" value="DNA_pol3_beta"/>
    <property type="match status" value="1"/>
</dbReference>
<evidence type="ECO:0000313" key="13">
    <source>
        <dbReference type="EMBL" id="KKU30522.1"/>
    </source>
</evidence>
<organism evidence="13 14">
    <name type="scientific">candidate division WWE3 bacterium GW2011_GWA1_46_21</name>
    <dbReference type="NCBI Taxonomy" id="1619107"/>
    <lineage>
        <taxon>Bacteria</taxon>
        <taxon>Katanobacteria</taxon>
    </lineage>
</organism>
<feature type="domain" description="DNA polymerase III beta sliding clamp N-terminal" evidence="10">
    <location>
        <begin position="1"/>
        <end position="118"/>
    </location>
</feature>
<dbReference type="Proteomes" id="UP000034732">
    <property type="component" value="Unassembled WGS sequence"/>
</dbReference>
<dbReference type="Gene3D" id="3.70.10.10">
    <property type="match status" value="1"/>
</dbReference>
<evidence type="ECO:0000256" key="4">
    <source>
        <dbReference type="ARBA" id="ARBA00022679"/>
    </source>
</evidence>
<dbReference type="AlphaFoldDB" id="A0A0G1PCW5"/>
<dbReference type="InterPro" id="IPR022634">
    <property type="entry name" value="DNA_polIII_beta_N"/>
</dbReference>
<dbReference type="EMBL" id="LCMF01000020">
    <property type="protein sequence ID" value="KKU30522.1"/>
    <property type="molecule type" value="Genomic_DNA"/>
</dbReference>
<evidence type="ECO:0000256" key="1">
    <source>
        <dbReference type="ARBA" id="ARBA00004496"/>
    </source>
</evidence>
<keyword evidence="8" id="KW-0238">DNA-binding</keyword>
<dbReference type="GO" id="GO:0009360">
    <property type="term" value="C:DNA polymerase III complex"/>
    <property type="evidence" value="ECO:0007669"/>
    <property type="project" value="InterPro"/>
</dbReference>
<evidence type="ECO:0000313" key="14">
    <source>
        <dbReference type="Proteomes" id="UP000034732"/>
    </source>
</evidence>
<dbReference type="SMART" id="SM00480">
    <property type="entry name" value="POL3Bc"/>
    <property type="match status" value="1"/>
</dbReference>
<evidence type="ECO:0000256" key="6">
    <source>
        <dbReference type="ARBA" id="ARBA00022705"/>
    </source>
</evidence>